<name>E1QSN2_VULDI</name>
<feature type="transmembrane region" description="Helical" evidence="2">
    <location>
        <begin position="83"/>
        <end position="106"/>
    </location>
</feature>
<dbReference type="KEGG" id="vdi:Vdis_0136"/>
<accession>E1QSN2</accession>
<feature type="coiled-coil region" evidence="1">
    <location>
        <begin position="1312"/>
        <end position="1339"/>
    </location>
</feature>
<dbReference type="RefSeq" id="WP_013335274.1">
    <property type="nucleotide sequence ID" value="NC_014537.1"/>
</dbReference>
<gene>
    <name evidence="3" type="ordered locus">Vdis_0136</name>
</gene>
<feature type="transmembrane region" description="Helical" evidence="2">
    <location>
        <begin position="113"/>
        <end position="135"/>
    </location>
</feature>
<dbReference type="STRING" id="572478.Vdis_0136"/>
<evidence type="ECO:0000313" key="3">
    <source>
        <dbReference type="EMBL" id="ADN49549.1"/>
    </source>
</evidence>
<feature type="transmembrane region" description="Helical" evidence="2">
    <location>
        <begin position="30"/>
        <end position="50"/>
    </location>
</feature>
<dbReference type="HOGENOM" id="CLU_251715_0_0_2"/>
<keyword evidence="2" id="KW-0472">Membrane</keyword>
<dbReference type="Proteomes" id="UP000006681">
    <property type="component" value="Chromosome"/>
</dbReference>
<feature type="transmembrane region" description="Helical" evidence="2">
    <location>
        <begin position="6"/>
        <end position="23"/>
    </location>
</feature>
<dbReference type="EMBL" id="CP002100">
    <property type="protein sequence ID" value="ADN49549.1"/>
    <property type="molecule type" value="Genomic_DNA"/>
</dbReference>
<protein>
    <submittedName>
        <fullName evidence="3">Uncharacterized protein</fullName>
    </submittedName>
</protein>
<dbReference type="eggNOG" id="arCOG13765">
    <property type="taxonomic scope" value="Archaea"/>
</dbReference>
<dbReference type="GeneID" id="9751053"/>
<reference evidence="4" key="2">
    <citation type="journal article" date="2010" name="Stand. Genomic Sci.">
        <title>Complete genome sequence of Vulcanisaeta distributa type strain (IC-017T).</title>
        <authorList>
            <person name="Mavromatis K."/>
            <person name="Sikorski J."/>
            <person name="Pabst E."/>
            <person name="Teshima H."/>
            <person name="Lapidus A."/>
            <person name="Lucas S."/>
            <person name="Nolan M."/>
            <person name="Glavina Del Rio T."/>
            <person name="Cheng J."/>
            <person name="Bruce D."/>
            <person name="Goodwin L."/>
            <person name="Pitluck S."/>
            <person name="Liolios K."/>
            <person name="Ivanova N."/>
            <person name="Mikhailova N."/>
            <person name="Pati A."/>
            <person name="Chen A."/>
            <person name="Palaniappan K."/>
            <person name="Land M."/>
            <person name="Hauser L."/>
            <person name="Chang Y."/>
            <person name="Jeffries C."/>
            <person name="Rohde M."/>
            <person name="Spring S."/>
            <person name="Goker M."/>
            <person name="Wirth R."/>
            <person name="Woyke T."/>
            <person name="Bristow J."/>
            <person name="Eisen J."/>
            <person name="Markowitz V."/>
            <person name="Hugenholtz P."/>
            <person name="Klenk H."/>
            <person name="Kyrpides N."/>
        </authorList>
    </citation>
    <scope>NUCLEOTIDE SEQUENCE [LARGE SCALE GENOMIC DNA]</scope>
    <source>
        <strain evidence="4">DSM 14429 / JCM 11212 / NBRC 100878 / IC-017</strain>
    </source>
</reference>
<keyword evidence="2" id="KW-1133">Transmembrane helix</keyword>
<organism evidence="3 4">
    <name type="scientific">Vulcanisaeta distributa (strain DSM 14429 / JCM 11212 / NBRC 100878 / IC-017)</name>
    <dbReference type="NCBI Taxonomy" id="572478"/>
    <lineage>
        <taxon>Archaea</taxon>
        <taxon>Thermoproteota</taxon>
        <taxon>Thermoprotei</taxon>
        <taxon>Thermoproteales</taxon>
        <taxon>Thermoproteaceae</taxon>
        <taxon>Vulcanisaeta</taxon>
    </lineage>
</organism>
<keyword evidence="1" id="KW-0175">Coiled coil</keyword>
<reference evidence="3 4" key="1">
    <citation type="journal article" date="2010" name="Stand. Genomic Sci.">
        <title>Complete genome sequence of Vulcanisaeta distributa type strain (IC-017).</title>
        <authorList>
            <person name="Mavromatis K."/>
            <person name="Sikorski J."/>
            <person name="Pabst E."/>
            <person name="Teshima H."/>
            <person name="Lapidus A."/>
            <person name="Lucas S."/>
            <person name="Nolan M."/>
            <person name="Glavina Del Rio T."/>
            <person name="Cheng J.F."/>
            <person name="Bruce D."/>
            <person name="Goodwin L."/>
            <person name="Pitluck S."/>
            <person name="Liolios K."/>
            <person name="Ivanova N."/>
            <person name="Mikhailova N."/>
            <person name="Pati A."/>
            <person name="Chen A."/>
            <person name="Palaniappan K."/>
            <person name="Land M."/>
            <person name="Hauser L."/>
            <person name="Chang Y.J."/>
            <person name="Jeffries C.D."/>
            <person name="Rohde M."/>
            <person name="Spring S."/>
            <person name="Goker M."/>
            <person name="Wirth R."/>
            <person name="Woyke T."/>
            <person name="Bristow J."/>
            <person name="Eisen J.A."/>
            <person name="Markowitz V."/>
            <person name="Hugenholtz P."/>
            <person name="Klenk H.P."/>
            <person name="Kyrpides N.C."/>
        </authorList>
    </citation>
    <scope>NUCLEOTIDE SEQUENCE [LARGE SCALE GENOMIC DNA]</scope>
    <source>
        <strain evidence="4">DSM 14429 / JCM 11212 / NBRC 100878 / IC-017</strain>
    </source>
</reference>
<keyword evidence="4" id="KW-1185">Reference proteome</keyword>
<proteinExistence type="predicted"/>
<feature type="transmembrane region" description="Helical" evidence="2">
    <location>
        <begin position="175"/>
        <end position="194"/>
    </location>
</feature>
<keyword evidence="2" id="KW-0812">Transmembrane</keyword>
<evidence type="ECO:0000256" key="1">
    <source>
        <dbReference type="SAM" id="Coils"/>
    </source>
</evidence>
<evidence type="ECO:0000256" key="2">
    <source>
        <dbReference type="SAM" id="Phobius"/>
    </source>
</evidence>
<feature type="transmembrane region" description="Helical" evidence="2">
    <location>
        <begin position="147"/>
        <end position="168"/>
    </location>
</feature>
<sequence>MDPLGYALLIEGLVVMIYGVVRGGVGVRRFIAAGTALILAYALPTLLGIAPPGSPTYLILYREVEGLVGDWSLVYYSSAYAGLAWAVGMTVLNVVAVISTLGIGAIPLQGFTVIQGLGFIIDPIADVIFAVMHVAQVMTAVLHTIAYLAWFSYAIAPLVIGIAAALMVMDRTRAAGAALFIVTLTILFITTIAAKDAMIASKNQLMNETTALMNWLTQNAPNAVVRGFLILGSPYPYLVGGVLYGVNYTVIGRSVALTEYPVSGFTAFTGSVTPINAFGTPEITNTTFLWLLVNPGHDCLLLTYAGNQSTAEPCDSAAYLSSNATYAEVIEFGNPPFNVVTATLNGSTLYTGAWQWLDSPSKYSVLNGNNTAAINFTINVPPMRCINVTNPRTGVTHGECFPGVASATLWYFAGDALINVPTRVGNSTTCQYSVLNSTLYRTVSINDEESELRDLVSKINEEVTIGREITGMGRNLSLALPNPEPVGYSQVEITVTCINHSNETVTVPGVITIIGNINNPWFGTDPIGLTPSTTWVINSMVVGSQRLLTGWSYFNGLLLGVGYFIPKWLAEAVAILGLLDAAMWIANLPTPLSPAWSVLSNVVMDLSLILYLRVAGVSRVLGRLFRRVRSSVASRVRGLREGVALRMRRGGRLGGVVGPLMVIHHEFAKAVSALRGSRPNHPAWRRLSRHLPSPWDPSPLARPVSAAMEDVESMLRGKAVVYGQRHRRALAGLARVGAGVASFVGEYPIWREAGMRGRLHEVVGLRFRGGAVLDRRVYSRGGGAGDDLPAHLVTRAVARRIGIKRAVEDAFASLSMPRPFEVKAVKDPRLRGLMESLVSKYWLGGGKGLVVKNSRLDSARLLAIALTPYVRELHGKALTGIRRLSEVKGVINALINGELHRLVELSQLMGVEHGRARELLDKALGNRARELMSKHMRDRQVRELARGDVKLIIDALHNLRGGVALSRDVLKPLLEAFRDDAKAIEVINSWWVRHTERINKALSGGASSEDLMIINRLSVRELTKALSPFVGARFREALESRAWGAAVKEALPMAIGEFLRNVNYGGWVREQVRGFMEFGRFMGEYGGLLRHGVDALVGDKSFSEVFPRIASIVRSDLLVDSVVRLHLAVTARDGVINRLSVGGRASVIGLIDYADSIRKQPLVALLELLSELGVDVNRAIEWQSFSEEYGRLRIGPGELKALARALRALHEDGFVDMESVEGVARDLVIKASMAKPNSDVFREFHKDLWGLVLSSDQAKHVRGGFIGVDSISDDGLRHLLARYMPPRLAIEVLSQVRDYAVGEAEVMLRGLASRLSSEVDELRGRLRDLEAKLSDLVGSGGLGGAEELSGEVGELRRRLAIYGSALGAVNNALNALSHTGAVDLRIQLLRSSINALRDSLGRIINEFRDAELGLKVVNLMEAVVVAEALIDGLGRYVGDQPNK</sequence>
<evidence type="ECO:0000313" key="4">
    <source>
        <dbReference type="Proteomes" id="UP000006681"/>
    </source>
</evidence>